<evidence type="ECO:0000259" key="10">
    <source>
        <dbReference type="SMART" id="SM00955"/>
    </source>
</evidence>
<evidence type="ECO:0000256" key="3">
    <source>
        <dbReference type="ARBA" id="ARBA00022723"/>
    </source>
</evidence>
<dbReference type="GO" id="GO:0010587">
    <property type="term" value="P:miRNA catabolic process"/>
    <property type="evidence" value="ECO:0007669"/>
    <property type="project" value="TreeGrafter"/>
</dbReference>
<dbReference type="EMBL" id="NEDP02076649">
    <property type="protein sequence ID" value="OWF36276.1"/>
    <property type="molecule type" value="Genomic_DNA"/>
</dbReference>
<feature type="binding site" evidence="8">
    <location>
        <position position="474"/>
    </location>
    <ligand>
        <name>Mg(2+)</name>
        <dbReference type="ChEBI" id="CHEBI:18420"/>
    </ligand>
</feature>
<feature type="site" description="Important for catalytic activity" evidence="8">
    <location>
        <position position="482"/>
    </location>
</feature>
<dbReference type="GO" id="GO:0046872">
    <property type="term" value="F:metal ion binding"/>
    <property type="evidence" value="ECO:0007669"/>
    <property type="project" value="UniProtKB-KW"/>
</dbReference>
<gene>
    <name evidence="11" type="ORF">KP79_PYT20952</name>
</gene>
<dbReference type="GO" id="GO:1990074">
    <property type="term" value="P:polyuridylation-dependent mRNA catabolic process"/>
    <property type="evidence" value="ECO:0007669"/>
    <property type="project" value="UniProtKB-UniRule"/>
</dbReference>
<organism evidence="11 12">
    <name type="scientific">Mizuhopecten yessoensis</name>
    <name type="common">Japanese scallop</name>
    <name type="synonym">Patinopecten yessoensis</name>
    <dbReference type="NCBI Taxonomy" id="6573"/>
    <lineage>
        <taxon>Eukaryota</taxon>
        <taxon>Metazoa</taxon>
        <taxon>Spiralia</taxon>
        <taxon>Lophotrochozoa</taxon>
        <taxon>Mollusca</taxon>
        <taxon>Bivalvia</taxon>
        <taxon>Autobranchia</taxon>
        <taxon>Pteriomorphia</taxon>
        <taxon>Pectinida</taxon>
        <taxon>Pectinoidea</taxon>
        <taxon>Pectinidae</taxon>
        <taxon>Mizuhopecten</taxon>
    </lineage>
</organism>
<reference evidence="11 12" key="1">
    <citation type="journal article" date="2017" name="Nat. Ecol. Evol.">
        <title>Scallop genome provides insights into evolution of bilaterian karyotype and development.</title>
        <authorList>
            <person name="Wang S."/>
            <person name="Zhang J."/>
            <person name="Jiao W."/>
            <person name="Li J."/>
            <person name="Xun X."/>
            <person name="Sun Y."/>
            <person name="Guo X."/>
            <person name="Huan P."/>
            <person name="Dong B."/>
            <person name="Zhang L."/>
            <person name="Hu X."/>
            <person name="Sun X."/>
            <person name="Wang J."/>
            <person name="Zhao C."/>
            <person name="Wang Y."/>
            <person name="Wang D."/>
            <person name="Huang X."/>
            <person name="Wang R."/>
            <person name="Lv J."/>
            <person name="Li Y."/>
            <person name="Zhang Z."/>
            <person name="Liu B."/>
            <person name="Lu W."/>
            <person name="Hui Y."/>
            <person name="Liang J."/>
            <person name="Zhou Z."/>
            <person name="Hou R."/>
            <person name="Li X."/>
            <person name="Liu Y."/>
            <person name="Li H."/>
            <person name="Ning X."/>
            <person name="Lin Y."/>
            <person name="Zhao L."/>
            <person name="Xing Q."/>
            <person name="Dou J."/>
            <person name="Li Y."/>
            <person name="Mao J."/>
            <person name="Guo H."/>
            <person name="Dou H."/>
            <person name="Li T."/>
            <person name="Mu C."/>
            <person name="Jiang W."/>
            <person name="Fu Q."/>
            <person name="Fu X."/>
            <person name="Miao Y."/>
            <person name="Liu J."/>
            <person name="Yu Q."/>
            <person name="Li R."/>
            <person name="Liao H."/>
            <person name="Li X."/>
            <person name="Kong Y."/>
            <person name="Jiang Z."/>
            <person name="Chourrout D."/>
            <person name="Li R."/>
            <person name="Bao Z."/>
        </authorList>
    </citation>
    <scope>NUCLEOTIDE SEQUENCE [LARGE SCALE GENOMIC DNA]</scope>
    <source>
        <strain evidence="11 12">PY_sf001</strain>
    </source>
</reference>
<dbReference type="EC" id="3.1.13.-" evidence="8"/>
<dbReference type="FunFam" id="2.40.50.700:FF:000003">
    <property type="entry name" value="DIS3-like exonuclease 2"/>
    <property type="match status" value="1"/>
</dbReference>
<dbReference type="PANTHER" id="PTHR23355:SF9">
    <property type="entry name" value="DIS3-LIKE EXONUCLEASE 2"/>
    <property type="match status" value="1"/>
</dbReference>
<comment type="function">
    <text evidence="8">3'-5'-exoribonuclease that specifically recognizes RNAs polyuridylated at their 3' end and mediates their degradation. Component of an exosome-independent RNA degradation pathway that mediates degradation of cytoplasmic mRNAs that have been deadenylated and subsequently uridylated at their 3'.</text>
</comment>
<dbReference type="InterPro" id="IPR012340">
    <property type="entry name" value="NA-bd_OB-fold"/>
</dbReference>
<accession>A0A210PIM5</accession>
<feature type="domain" description="RNB" evidence="10">
    <location>
        <begin position="462"/>
        <end position="812"/>
    </location>
</feature>
<keyword evidence="1 8" id="KW-0963">Cytoplasm</keyword>
<feature type="compositionally biased region" description="Polar residues" evidence="9">
    <location>
        <begin position="313"/>
        <end position="323"/>
    </location>
</feature>
<keyword evidence="6 8" id="KW-0460">Magnesium</keyword>
<dbReference type="HAMAP" id="MF_03045">
    <property type="entry name" value="DIS3L2"/>
    <property type="match status" value="1"/>
</dbReference>
<evidence type="ECO:0000256" key="9">
    <source>
        <dbReference type="SAM" id="MobiDB-lite"/>
    </source>
</evidence>
<dbReference type="InterPro" id="IPR028591">
    <property type="entry name" value="DIS3L2"/>
</dbReference>
<evidence type="ECO:0000313" key="12">
    <source>
        <dbReference type="Proteomes" id="UP000242188"/>
    </source>
</evidence>
<dbReference type="PROSITE" id="PS01175">
    <property type="entry name" value="RIBONUCLEASE_II"/>
    <property type="match status" value="1"/>
</dbReference>
<dbReference type="Proteomes" id="UP000242188">
    <property type="component" value="Unassembled WGS sequence"/>
</dbReference>
<dbReference type="Gene3D" id="2.40.50.690">
    <property type="match status" value="1"/>
</dbReference>
<dbReference type="PANTHER" id="PTHR23355">
    <property type="entry name" value="RIBONUCLEASE"/>
    <property type="match status" value="1"/>
</dbReference>
<feature type="region of interest" description="Disordered" evidence="9">
    <location>
        <begin position="299"/>
        <end position="329"/>
    </location>
</feature>
<comment type="subcellular location">
    <subcellularLocation>
        <location evidence="8">Cytoplasm</location>
    </subcellularLocation>
    <subcellularLocation>
        <location evidence="8">Cytoplasm</location>
        <location evidence="8">P-body</location>
    </subcellularLocation>
</comment>
<evidence type="ECO:0000256" key="8">
    <source>
        <dbReference type="HAMAP-Rule" id="MF_03045"/>
    </source>
</evidence>
<dbReference type="Pfam" id="PF17877">
    <property type="entry name" value="Dis3l2_C_term"/>
    <property type="match status" value="1"/>
</dbReference>
<dbReference type="OrthoDB" id="372421at2759"/>
<dbReference type="GO" id="GO:0000932">
    <property type="term" value="C:P-body"/>
    <property type="evidence" value="ECO:0007669"/>
    <property type="project" value="UniProtKB-SubCell"/>
</dbReference>
<protein>
    <recommendedName>
        <fullName evidence="8">DIS3-like exonuclease 2</fullName>
        <ecNumber evidence="8">3.1.13.-</ecNumber>
    </recommendedName>
</protein>
<dbReference type="SUPFAM" id="SSF50249">
    <property type="entry name" value="Nucleic acid-binding proteins"/>
    <property type="match status" value="2"/>
</dbReference>
<feature type="binding site" evidence="8">
    <location>
        <position position="483"/>
    </location>
    <ligand>
        <name>Mg(2+)</name>
        <dbReference type="ChEBI" id="CHEBI:18420"/>
    </ligand>
</feature>
<keyword evidence="7 8" id="KW-0694">RNA-binding</keyword>
<keyword evidence="3 8" id="KW-0479">Metal-binding</keyword>
<name>A0A210PIM5_MIZYE</name>
<evidence type="ECO:0000256" key="1">
    <source>
        <dbReference type="ARBA" id="ARBA00022490"/>
    </source>
</evidence>
<feature type="region of interest" description="Disordered" evidence="9">
    <location>
        <begin position="81"/>
        <end position="169"/>
    </location>
</feature>
<dbReference type="InterPro" id="IPR022966">
    <property type="entry name" value="RNase_II/R_CS"/>
</dbReference>
<proteinExistence type="inferred from homology"/>
<keyword evidence="12" id="KW-1185">Reference proteome</keyword>
<keyword evidence="8" id="KW-0464">Manganese</keyword>
<comment type="caution">
    <text evidence="11">The sequence shown here is derived from an EMBL/GenBank/DDBJ whole genome shotgun (WGS) entry which is preliminary data.</text>
</comment>
<comment type="similarity">
    <text evidence="8">Belongs to the RNR ribonuclease family. DIS3L2 subfamily.</text>
</comment>
<dbReference type="InterPro" id="IPR041505">
    <property type="entry name" value="Dis3_CSD2"/>
</dbReference>
<dbReference type="GO" id="GO:0008266">
    <property type="term" value="F:poly(U) RNA binding"/>
    <property type="evidence" value="ECO:0007669"/>
    <property type="project" value="UniProtKB-ARBA"/>
</dbReference>
<evidence type="ECO:0000256" key="2">
    <source>
        <dbReference type="ARBA" id="ARBA00022722"/>
    </source>
</evidence>
<evidence type="ECO:0000256" key="4">
    <source>
        <dbReference type="ARBA" id="ARBA00022801"/>
    </source>
</evidence>
<dbReference type="Gene3D" id="2.40.50.700">
    <property type="match status" value="1"/>
</dbReference>
<dbReference type="Pfam" id="PF17849">
    <property type="entry name" value="OB_Dis3"/>
    <property type="match status" value="1"/>
</dbReference>
<keyword evidence="2 8" id="KW-0540">Nuclease</keyword>
<keyword evidence="4 8" id="KW-0378">Hydrolase</keyword>
<dbReference type="Gene3D" id="2.40.50.140">
    <property type="entry name" value="Nucleic acid-binding proteins"/>
    <property type="match status" value="1"/>
</dbReference>
<sequence length="955" mass="106210">MTSFVTFRSHLLLRKKWNISYVADQRFKGRGLLLSSLLNKNHNHIQSKRLLSAKHCVSKTSQPLVCKCDCSRRHSTIAAVMSKRTSSAKGINSSKKGLSGNRSADNKNSDPIGDGPTHQGQRSGNKSMKGKSHQASGAAISQEKGTSQSKTPRRKHASGKPKSGKDTACTNAPAFQQQQLTMEEIEAGLKSGRFIQGELRVNARDYKHSYLSHPDGGSDVLIEGLELRKPALSGDLVAVEIIKGFEQETEKPDSIKQLESVCQALDINTDKYVVASSLAGEGSDSETPDVIIEEDQTTMITPGTPKGSDVSVKDTSATSSSPQKKVHRMGKVVTVLKRKHNRICSGHIKKNKTGDRVLFSPNDSRVPRILVSRESCPQDFLKRPDDYKNVLYAARILDWPPGSMFAEGVLIREIGQDGQMDTMIEATLLENNVDTSDFSPNDLGSLTVNVPWQIPKTEIAKRRDFRSMCVFTIDPSTARDLDDALSIEELPDGTFDVGVHIADVTYFLHEETPLDGTAGKRATSVYLPNKVIPMLPRVLCEDLCSLNPDQDRLAFSVVWNISAEGQISKEWFGKSVIRSCVKLSYQHAQGFIDDPHKNWTAEELPPISSPFSVAQIKEKVLDLNKVAVNLRKKRKEDGALNLNQVKLSFNLDDKTGMPNGYHTHEQLDSNRLVEEFMLLANMAVAHKINRCLPEQAMLRRHPEPNSSMALELEKQSQILGVPLDFTNSGSLQKSLDDICREDLHSRGKLQVLLAMCSKPMQMAVYFCNGCLKDEMMYRHYALSVPLYTHFTSPIRRYADVLVHRALSAALGDTQMQLGKDKIQELADNCNVRKKAAKVVSDTCEELFFSAFVQEVGTVEGAAMVLSVLDHCVDVYFLNLGLTKRVYIDQLPLKVATYVDGKLILVWKKVEGVKEEMTQCLSIFTKIHCSITKGNYPLTWMATLQRPEEDDSVKSE</sequence>
<dbReference type="InterPro" id="IPR001900">
    <property type="entry name" value="RNase_II/R"/>
</dbReference>
<evidence type="ECO:0000256" key="7">
    <source>
        <dbReference type="ARBA" id="ARBA00022884"/>
    </source>
</evidence>
<evidence type="ECO:0000256" key="5">
    <source>
        <dbReference type="ARBA" id="ARBA00022839"/>
    </source>
</evidence>
<keyword evidence="5 8" id="KW-0269">Exonuclease</keyword>
<dbReference type="SMART" id="SM00955">
    <property type="entry name" value="RNB"/>
    <property type="match status" value="1"/>
</dbReference>
<dbReference type="InterPro" id="IPR050180">
    <property type="entry name" value="RNR_Ribonuclease"/>
</dbReference>
<feature type="compositionally biased region" description="Polar residues" evidence="9">
    <location>
        <begin position="83"/>
        <end position="103"/>
    </location>
</feature>
<evidence type="ECO:0000256" key="6">
    <source>
        <dbReference type="ARBA" id="ARBA00022842"/>
    </source>
</evidence>
<dbReference type="GO" id="GO:0000175">
    <property type="term" value="F:3'-5'-RNA exonuclease activity"/>
    <property type="evidence" value="ECO:0007669"/>
    <property type="project" value="UniProtKB-UniRule"/>
</dbReference>
<dbReference type="Pfam" id="PF00773">
    <property type="entry name" value="RNB"/>
    <property type="match status" value="1"/>
</dbReference>
<dbReference type="InterPro" id="IPR041093">
    <property type="entry name" value="Dis3l2-like_C"/>
</dbReference>
<dbReference type="AlphaFoldDB" id="A0A210PIM5"/>
<dbReference type="STRING" id="6573.A0A210PIM5"/>
<comment type="cofactor">
    <cofactor evidence="8">
        <name>Mg(2+)</name>
        <dbReference type="ChEBI" id="CHEBI:18420"/>
    </cofactor>
    <cofactor evidence="8">
        <name>Mn(2+)</name>
        <dbReference type="ChEBI" id="CHEBI:29035"/>
    </cofactor>
</comment>
<dbReference type="GO" id="GO:0000956">
    <property type="term" value="P:nuclear-transcribed mRNA catabolic process"/>
    <property type="evidence" value="ECO:0007669"/>
    <property type="project" value="UniProtKB-UniRule"/>
</dbReference>
<evidence type="ECO:0000313" key="11">
    <source>
        <dbReference type="EMBL" id="OWF36276.1"/>
    </source>
</evidence>